<sequence>MSTAPRRTRAARSAGVATLVGLTVLTVLGGCVAPVPFDWIGVADAAPTAQATSTPGFPTPAAGTAADAAEAASRGAARAFAYTYLDWSGGWRLFGCAGAELAGDPDCAASFRDGLDLTTRHRDWEIDPSVVRDDVERELLTEALGALDTSAEAADRWTLAGCTTALHLASRSGTALPVECAALADAWIALAPASVDPMSEWFVVSGSGSPSSW</sequence>
<organism evidence="1 2">
    <name type="scientific">Herbiconiux moechotypicola</name>
    <dbReference type="NCBI Taxonomy" id="637393"/>
    <lineage>
        <taxon>Bacteria</taxon>
        <taxon>Bacillati</taxon>
        <taxon>Actinomycetota</taxon>
        <taxon>Actinomycetes</taxon>
        <taxon>Micrococcales</taxon>
        <taxon>Microbacteriaceae</taxon>
        <taxon>Herbiconiux</taxon>
    </lineage>
</organism>
<proteinExistence type="predicted"/>
<gene>
    <name evidence="1" type="ORF">GCM10009851_10690</name>
</gene>
<dbReference type="EMBL" id="BAAAQY010000003">
    <property type="protein sequence ID" value="GAA2228206.1"/>
    <property type="molecule type" value="Genomic_DNA"/>
</dbReference>
<evidence type="ECO:0008006" key="3">
    <source>
        <dbReference type="Google" id="ProtNLM"/>
    </source>
</evidence>
<evidence type="ECO:0000313" key="2">
    <source>
        <dbReference type="Proteomes" id="UP001500929"/>
    </source>
</evidence>
<comment type="caution">
    <text evidence="1">The sequence shown here is derived from an EMBL/GenBank/DDBJ whole genome shotgun (WGS) entry which is preliminary data.</text>
</comment>
<evidence type="ECO:0000313" key="1">
    <source>
        <dbReference type="EMBL" id="GAA2228206.1"/>
    </source>
</evidence>
<name>A0ABP5Q865_9MICO</name>
<protein>
    <recommendedName>
        <fullName evidence="3">DUF732 domain-containing protein</fullName>
    </recommendedName>
</protein>
<dbReference type="PROSITE" id="PS51257">
    <property type="entry name" value="PROKAR_LIPOPROTEIN"/>
    <property type="match status" value="1"/>
</dbReference>
<reference evidence="2" key="1">
    <citation type="journal article" date="2019" name="Int. J. Syst. Evol. Microbiol.">
        <title>The Global Catalogue of Microorganisms (GCM) 10K type strain sequencing project: providing services to taxonomists for standard genome sequencing and annotation.</title>
        <authorList>
            <consortium name="The Broad Institute Genomics Platform"/>
            <consortium name="The Broad Institute Genome Sequencing Center for Infectious Disease"/>
            <person name="Wu L."/>
            <person name="Ma J."/>
        </authorList>
    </citation>
    <scope>NUCLEOTIDE SEQUENCE [LARGE SCALE GENOMIC DNA]</scope>
    <source>
        <strain evidence="2">JCM 16117</strain>
    </source>
</reference>
<dbReference type="RefSeq" id="WP_259478580.1">
    <property type="nucleotide sequence ID" value="NZ_BAAAQY010000003.1"/>
</dbReference>
<accession>A0ABP5Q865</accession>
<keyword evidence="2" id="KW-1185">Reference proteome</keyword>
<dbReference type="Proteomes" id="UP001500929">
    <property type="component" value="Unassembled WGS sequence"/>
</dbReference>